<dbReference type="OrthoDB" id="9808544at2"/>
<dbReference type="STRING" id="1526658.BHK69_00930"/>
<evidence type="ECO:0000313" key="4">
    <source>
        <dbReference type="EMBL" id="AOO79248.1"/>
    </source>
</evidence>
<evidence type="ECO:0000256" key="1">
    <source>
        <dbReference type="SAM" id="SignalP"/>
    </source>
</evidence>
<dbReference type="Proteomes" id="UP000094969">
    <property type="component" value="Chromosome"/>
</dbReference>
<gene>
    <name evidence="4" type="ORF">BHK69_00930</name>
</gene>
<dbReference type="InterPro" id="IPR023346">
    <property type="entry name" value="Lysozyme-like_dom_sf"/>
</dbReference>
<dbReference type="InterPro" id="IPR036365">
    <property type="entry name" value="PGBD-like_sf"/>
</dbReference>
<evidence type="ECO:0000259" key="2">
    <source>
        <dbReference type="Pfam" id="PF01471"/>
    </source>
</evidence>
<keyword evidence="5" id="KW-1185">Reference proteome</keyword>
<feature type="signal peptide" evidence="1">
    <location>
        <begin position="1"/>
        <end position="19"/>
    </location>
</feature>
<dbReference type="InterPro" id="IPR036366">
    <property type="entry name" value="PGBDSf"/>
</dbReference>
<protein>
    <submittedName>
        <fullName evidence="4">Lytic transglycosylase</fullName>
    </submittedName>
</protein>
<dbReference type="GO" id="GO:0008933">
    <property type="term" value="F:peptidoglycan lytic transglycosylase activity"/>
    <property type="evidence" value="ECO:0007669"/>
    <property type="project" value="TreeGrafter"/>
</dbReference>
<feature type="chain" id="PRO_5009099689" evidence="1">
    <location>
        <begin position="20"/>
        <end position="410"/>
    </location>
</feature>
<name>A0A1D7TVV2_9HYPH</name>
<dbReference type="RefSeq" id="WP_069688473.1">
    <property type="nucleotide sequence ID" value="NZ_CP017147.1"/>
</dbReference>
<proteinExistence type="predicted"/>
<reference evidence="4 5" key="1">
    <citation type="journal article" date="2015" name="Antonie Van Leeuwenhoek">
        <title>Bosea vaviloviae sp. nov., a new species of slow-growing rhizobia isolated from nodules of the relict species Vavilovia formosa (Stev.) Fed.</title>
        <authorList>
            <person name="Safronova V.I."/>
            <person name="Kuznetsova I.G."/>
            <person name="Sazanova A.L."/>
            <person name="Kimeklis A.K."/>
            <person name="Belimov A.A."/>
            <person name="Andronov E.E."/>
            <person name="Pinaev A.G."/>
            <person name="Chizhevskaya E.P."/>
            <person name="Pukhaev A.R."/>
            <person name="Popov K.P."/>
            <person name="Willems A."/>
            <person name="Tikhonovich I.A."/>
        </authorList>
    </citation>
    <scope>NUCLEOTIDE SEQUENCE [LARGE SCALE GENOMIC DNA]</scope>
    <source>
        <strain evidence="4 5">Vaf18</strain>
    </source>
</reference>
<dbReference type="Pfam" id="PF01471">
    <property type="entry name" value="PG_binding_1"/>
    <property type="match status" value="1"/>
</dbReference>
<dbReference type="Gene3D" id="1.10.8.350">
    <property type="entry name" value="Bacterial muramidase"/>
    <property type="match status" value="1"/>
</dbReference>
<dbReference type="FunFam" id="1.10.8.350:FF:000001">
    <property type="entry name" value="Lytic murein transglycosylase B"/>
    <property type="match status" value="1"/>
</dbReference>
<dbReference type="AlphaFoldDB" id="A0A1D7TVV2"/>
<dbReference type="NCBIfam" id="TIGR02283">
    <property type="entry name" value="MltB_2"/>
    <property type="match status" value="1"/>
</dbReference>
<dbReference type="SUPFAM" id="SSF53955">
    <property type="entry name" value="Lysozyme-like"/>
    <property type="match status" value="1"/>
</dbReference>
<dbReference type="KEGG" id="bvv:BHK69_00930"/>
<dbReference type="PANTHER" id="PTHR30163:SF8">
    <property type="entry name" value="LYTIC MUREIN TRANSGLYCOSYLASE"/>
    <property type="match status" value="1"/>
</dbReference>
<dbReference type="InterPro" id="IPR011970">
    <property type="entry name" value="MltB_2"/>
</dbReference>
<dbReference type="GO" id="GO:0009253">
    <property type="term" value="P:peptidoglycan catabolic process"/>
    <property type="evidence" value="ECO:0007669"/>
    <property type="project" value="TreeGrafter"/>
</dbReference>
<feature type="domain" description="Peptidoglycan binding-like" evidence="2">
    <location>
        <begin position="354"/>
        <end position="406"/>
    </location>
</feature>
<keyword evidence="1" id="KW-0732">Signal</keyword>
<dbReference type="Gene3D" id="1.10.530.10">
    <property type="match status" value="1"/>
</dbReference>
<dbReference type="PANTHER" id="PTHR30163">
    <property type="entry name" value="MEMBRANE-BOUND LYTIC MUREIN TRANSGLYCOSYLASE B"/>
    <property type="match status" value="1"/>
</dbReference>
<feature type="domain" description="Transglycosylase SLT" evidence="3">
    <location>
        <begin position="43"/>
        <end position="330"/>
    </location>
</feature>
<accession>A0A1D7TVV2</accession>
<dbReference type="InterPro" id="IPR043426">
    <property type="entry name" value="MltB-like"/>
</dbReference>
<dbReference type="Gene3D" id="1.10.101.10">
    <property type="entry name" value="PGBD-like superfamily/PGBD"/>
    <property type="match status" value="1"/>
</dbReference>
<dbReference type="InterPro" id="IPR002477">
    <property type="entry name" value="Peptidoglycan-bd-like"/>
</dbReference>
<dbReference type="SUPFAM" id="SSF47090">
    <property type="entry name" value="PGBD-like"/>
    <property type="match status" value="1"/>
</dbReference>
<dbReference type="CDD" id="cd13399">
    <property type="entry name" value="Slt35-like"/>
    <property type="match status" value="1"/>
</dbReference>
<organism evidence="4 5">
    <name type="scientific">Bosea vaviloviae</name>
    <dbReference type="NCBI Taxonomy" id="1526658"/>
    <lineage>
        <taxon>Bacteria</taxon>
        <taxon>Pseudomonadati</taxon>
        <taxon>Pseudomonadota</taxon>
        <taxon>Alphaproteobacteria</taxon>
        <taxon>Hyphomicrobiales</taxon>
        <taxon>Boseaceae</taxon>
        <taxon>Bosea</taxon>
    </lineage>
</organism>
<dbReference type="EMBL" id="CP017147">
    <property type="protein sequence ID" value="AOO79248.1"/>
    <property type="molecule type" value="Genomic_DNA"/>
</dbReference>
<evidence type="ECO:0000313" key="5">
    <source>
        <dbReference type="Proteomes" id="UP000094969"/>
    </source>
</evidence>
<evidence type="ECO:0000259" key="3">
    <source>
        <dbReference type="Pfam" id="PF13406"/>
    </source>
</evidence>
<dbReference type="Pfam" id="PF13406">
    <property type="entry name" value="SLT_2"/>
    <property type="match status" value="1"/>
</dbReference>
<dbReference type="InterPro" id="IPR031304">
    <property type="entry name" value="SLT_2"/>
</dbReference>
<sequence>MRLSVIAAAAIISLAPALAQTTGSINLSAARAKDAKPAPANASFDAFLKGLWPQAQARGISRATFDLGFRGVTPDASIVALTKKQSEFTAPIWGYLNSALGGTRIPRGRDAANENAGVLAQVEARYGVPKEVVLGIWGMETNYGSFKGDKDTIRSLATLAQIRYRGDFFRDELLTALELIEKGHVERAELRGSWAGAMGHTQFMPSSYMKYAVDWTGDGHADIWTSTSDALASTANYLKGYGWVPGLPWGLEVTLPERFDYRINKASFSSFAAAGVRRADGRPLPASGEARLFFPAGHRGPVMLLTENFDVIKKYNSSDAYALAVGHLGDRIMGRPAIQADWPVQAPRLDKTGLQEVQRRLKAVGLYNHDADGRIGTGTREAVRQYQLKTGEIADGYPTPALLAKMRDAR</sequence>